<dbReference type="InterPro" id="IPR004104">
    <property type="entry name" value="Gfo/Idh/MocA-like_OxRdtase_C"/>
</dbReference>
<dbReference type="AlphaFoldDB" id="W7BB15"/>
<evidence type="ECO:0000313" key="5">
    <source>
        <dbReference type="Proteomes" id="UP000019253"/>
    </source>
</evidence>
<sequence length="104" mass="11390">MIHDWDLSGEIMAPDRTVAKVEPKPIQAGQGLTKTMAPPSEESTTRSPITKVEADMPDFYDNFAAVLNGDAEPIVKNEEVHRVLRLIEAIFEAGEQGQVVSISI</sequence>
<dbReference type="PATRIC" id="fig|1265819.5.peg.916"/>
<name>W7BB15_9LIST</name>
<dbReference type="Gene3D" id="3.30.360.10">
    <property type="entry name" value="Dihydrodipicolinate Reductase, domain 2"/>
    <property type="match status" value="1"/>
</dbReference>
<dbReference type="Proteomes" id="UP000019253">
    <property type="component" value="Unassembled WGS sequence"/>
</dbReference>
<dbReference type="STRING" id="1265819.PGRAN_04586"/>
<accession>W7BB15</accession>
<protein>
    <submittedName>
        <fullName evidence="4">Dehydrogenase</fullName>
    </submittedName>
</protein>
<comment type="similarity">
    <text evidence="1">Belongs to the Gfo/Idh/MocA family.</text>
</comment>
<evidence type="ECO:0000256" key="2">
    <source>
        <dbReference type="SAM" id="MobiDB-lite"/>
    </source>
</evidence>
<comment type="caution">
    <text evidence="4">The sequence shown here is derived from an EMBL/GenBank/DDBJ whole genome shotgun (WGS) entry which is preliminary data.</text>
</comment>
<evidence type="ECO:0000256" key="1">
    <source>
        <dbReference type="ARBA" id="ARBA00010928"/>
    </source>
</evidence>
<dbReference type="Pfam" id="PF02894">
    <property type="entry name" value="GFO_IDH_MocA_C"/>
    <property type="match status" value="1"/>
</dbReference>
<reference evidence="4 5" key="1">
    <citation type="journal article" date="2014" name="Int. J. Syst. Evol. Microbiol.">
        <title>Listeria floridensis sp. nov., Listeria aquatica sp. nov., Listeria cornellensis sp. nov., Listeria riparia sp. nov. and Listeria grandensis sp. nov., from agricultural and natural environments.</title>
        <authorList>
            <person name="den Bakker H.C."/>
            <person name="Warchocki S."/>
            <person name="Wright E.M."/>
            <person name="Allred A.F."/>
            <person name="Ahlstrom C."/>
            <person name="Manuel C.S."/>
            <person name="Stasiewicz M.J."/>
            <person name="Burrell A."/>
            <person name="Roof S."/>
            <person name="Strawn L."/>
            <person name="Fortes E.D."/>
            <person name="Nightingale K.K."/>
            <person name="Kephart D."/>
            <person name="Wiedmann M."/>
        </authorList>
    </citation>
    <scope>NUCLEOTIDE SEQUENCE [LARGE SCALE GENOMIC DNA]</scope>
    <source>
        <strain evidence="5">FSL F6-971</strain>
    </source>
</reference>
<feature type="domain" description="Gfo/Idh/MocA-like oxidoreductase C-terminal" evidence="3">
    <location>
        <begin position="44"/>
        <end position="101"/>
    </location>
</feature>
<evidence type="ECO:0000313" key="4">
    <source>
        <dbReference type="EMBL" id="EUJ24314.1"/>
    </source>
</evidence>
<proteinExistence type="inferred from homology"/>
<dbReference type="Gene3D" id="3.40.50.720">
    <property type="entry name" value="NAD(P)-binding Rossmann-like Domain"/>
    <property type="match status" value="1"/>
</dbReference>
<dbReference type="EMBL" id="AODD01000003">
    <property type="protein sequence ID" value="EUJ24314.1"/>
    <property type="molecule type" value="Genomic_DNA"/>
</dbReference>
<organism evidence="4 5">
    <name type="scientific">Listeria grandensis FSL F6-0971</name>
    <dbReference type="NCBI Taxonomy" id="1265819"/>
    <lineage>
        <taxon>Bacteria</taxon>
        <taxon>Bacillati</taxon>
        <taxon>Bacillota</taxon>
        <taxon>Bacilli</taxon>
        <taxon>Bacillales</taxon>
        <taxon>Listeriaceae</taxon>
        <taxon>Listeria</taxon>
    </lineage>
</organism>
<gene>
    <name evidence="4" type="ORF">PGRAN_04586</name>
</gene>
<keyword evidence="5" id="KW-1185">Reference proteome</keyword>
<feature type="region of interest" description="Disordered" evidence="2">
    <location>
        <begin position="26"/>
        <end position="47"/>
    </location>
</feature>
<evidence type="ECO:0000259" key="3">
    <source>
        <dbReference type="Pfam" id="PF02894"/>
    </source>
</evidence>